<sequence length="52" mass="6106">MHLMHELKQFVDHSFQKLPVSPEKSRILTNNIHDVTCNDSFIIFSLCDFTEV</sequence>
<reference evidence="1" key="2">
    <citation type="journal article" date="2015" name="Data Brief">
        <title>Shoot transcriptome of the giant reed, Arundo donax.</title>
        <authorList>
            <person name="Barrero R.A."/>
            <person name="Guerrero F.D."/>
            <person name="Moolhuijzen P."/>
            <person name="Goolsby J.A."/>
            <person name="Tidwell J."/>
            <person name="Bellgard S.E."/>
            <person name="Bellgard M.I."/>
        </authorList>
    </citation>
    <scope>NUCLEOTIDE SEQUENCE</scope>
    <source>
        <tissue evidence="1">Shoot tissue taken approximately 20 cm above the soil surface</tissue>
    </source>
</reference>
<dbReference type="EMBL" id="GBRH01202263">
    <property type="protein sequence ID" value="JAD95632.1"/>
    <property type="molecule type" value="Transcribed_RNA"/>
</dbReference>
<protein>
    <submittedName>
        <fullName evidence="1">XPO1A</fullName>
    </submittedName>
</protein>
<dbReference type="AlphaFoldDB" id="A0A0A9EHY3"/>
<evidence type="ECO:0000313" key="1">
    <source>
        <dbReference type="EMBL" id="JAD95632.1"/>
    </source>
</evidence>
<accession>A0A0A9EHY3</accession>
<proteinExistence type="predicted"/>
<reference evidence="1" key="1">
    <citation type="submission" date="2014-09" db="EMBL/GenBank/DDBJ databases">
        <authorList>
            <person name="Magalhaes I.L.F."/>
            <person name="Oliveira U."/>
            <person name="Santos F.R."/>
            <person name="Vidigal T.H.D.A."/>
            <person name="Brescovit A.D."/>
            <person name="Santos A.J."/>
        </authorList>
    </citation>
    <scope>NUCLEOTIDE SEQUENCE</scope>
    <source>
        <tissue evidence="1">Shoot tissue taken approximately 20 cm above the soil surface</tissue>
    </source>
</reference>
<organism evidence="1">
    <name type="scientific">Arundo donax</name>
    <name type="common">Giant reed</name>
    <name type="synonym">Donax arundinaceus</name>
    <dbReference type="NCBI Taxonomy" id="35708"/>
    <lineage>
        <taxon>Eukaryota</taxon>
        <taxon>Viridiplantae</taxon>
        <taxon>Streptophyta</taxon>
        <taxon>Embryophyta</taxon>
        <taxon>Tracheophyta</taxon>
        <taxon>Spermatophyta</taxon>
        <taxon>Magnoliopsida</taxon>
        <taxon>Liliopsida</taxon>
        <taxon>Poales</taxon>
        <taxon>Poaceae</taxon>
        <taxon>PACMAD clade</taxon>
        <taxon>Arundinoideae</taxon>
        <taxon>Arundineae</taxon>
        <taxon>Arundo</taxon>
    </lineage>
</organism>
<name>A0A0A9EHY3_ARUDO</name>